<evidence type="ECO:0000256" key="4">
    <source>
        <dbReference type="ARBA" id="ARBA00022741"/>
    </source>
</evidence>
<dbReference type="InterPro" id="IPR017441">
    <property type="entry name" value="Protein_kinase_ATP_BS"/>
</dbReference>
<dbReference type="FunFam" id="1.10.238.10:FF:000085">
    <property type="entry name" value="CDPK-related kinase 1"/>
    <property type="match status" value="1"/>
</dbReference>
<dbReference type="Pfam" id="PF00069">
    <property type="entry name" value="Pkinase"/>
    <property type="match status" value="1"/>
</dbReference>
<evidence type="ECO:0000256" key="2">
    <source>
        <dbReference type="ARBA" id="ARBA00022679"/>
    </source>
</evidence>
<keyword evidence="3" id="KW-0677">Repeat</keyword>
<dbReference type="Gene3D" id="1.10.510.10">
    <property type="entry name" value="Transferase(Phosphotransferase) domain 1"/>
    <property type="match status" value="1"/>
</dbReference>
<dbReference type="InterPro" id="IPR000719">
    <property type="entry name" value="Prot_kinase_dom"/>
</dbReference>
<dbReference type="Proteomes" id="UP000734854">
    <property type="component" value="Unassembled WGS sequence"/>
</dbReference>
<keyword evidence="4 7" id="KW-0547">Nucleotide-binding</keyword>
<dbReference type="GO" id="GO:0005524">
    <property type="term" value="F:ATP binding"/>
    <property type="evidence" value="ECO:0007669"/>
    <property type="project" value="UniProtKB-UniRule"/>
</dbReference>
<dbReference type="InterPro" id="IPR050205">
    <property type="entry name" value="CDPK_Ser/Thr_kinases"/>
</dbReference>
<evidence type="ECO:0000256" key="7">
    <source>
        <dbReference type="PROSITE-ProRule" id="PRU10141"/>
    </source>
</evidence>
<evidence type="ECO:0000313" key="11">
    <source>
        <dbReference type="Proteomes" id="UP000734854"/>
    </source>
</evidence>
<evidence type="ECO:0000256" key="8">
    <source>
        <dbReference type="SAM" id="SignalP"/>
    </source>
</evidence>
<dbReference type="EMBL" id="JACMSC010000005">
    <property type="protein sequence ID" value="KAG6522316.1"/>
    <property type="molecule type" value="Genomic_DNA"/>
</dbReference>
<accession>A0A8J5LJ97</accession>
<gene>
    <name evidence="10" type="ORF">ZIOFF_019455</name>
</gene>
<keyword evidence="11" id="KW-1185">Reference proteome</keyword>
<dbReference type="CDD" id="cd05117">
    <property type="entry name" value="STKc_CAMK"/>
    <property type="match status" value="1"/>
</dbReference>
<comment type="caution">
    <text evidence="10">The sequence shown here is derived from an EMBL/GenBank/DDBJ whole genome shotgun (WGS) entry which is preliminary data.</text>
</comment>
<reference evidence="10 11" key="1">
    <citation type="submission" date="2020-08" db="EMBL/GenBank/DDBJ databases">
        <title>Plant Genome Project.</title>
        <authorList>
            <person name="Zhang R.-G."/>
        </authorList>
    </citation>
    <scope>NUCLEOTIDE SEQUENCE [LARGE SCALE GENOMIC DNA]</scope>
    <source>
        <tissue evidence="10">Rhizome</tissue>
    </source>
</reference>
<dbReference type="FunFam" id="1.10.510.10:FF:001864">
    <property type="entry name" value="Calcium-dependent protein kinase SK5"/>
    <property type="match status" value="1"/>
</dbReference>
<proteinExistence type="predicted"/>
<evidence type="ECO:0000256" key="3">
    <source>
        <dbReference type="ARBA" id="ARBA00022737"/>
    </source>
</evidence>
<feature type="signal peptide" evidence="8">
    <location>
        <begin position="1"/>
        <end position="30"/>
    </location>
</feature>
<name>A0A8J5LJ97_ZINOF</name>
<dbReference type="PROSITE" id="PS50011">
    <property type="entry name" value="PROTEIN_KINASE_DOM"/>
    <property type="match status" value="1"/>
</dbReference>
<keyword evidence="1" id="KW-0723">Serine/threonine-protein kinase</keyword>
<evidence type="ECO:0000256" key="6">
    <source>
        <dbReference type="ARBA" id="ARBA00022840"/>
    </source>
</evidence>
<dbReference type="InterPro" id="IPR011992">
    <property type="entry name" value="EF-hand-dom_pair"/>
</dbReference>
<dbReference type="GO" id="GO:0004674">
    <property type="term" value="F:protein serine/threonine kinase activity"/>
    <property type="evidence" value="ECO:0007669"/>
    <property type="project" value="UniProtKB-KW"/>
</dbReference>
<dbReference type="PROSITE" id="PS00108">
    <property type="entry name" value="PROTEIN_KINASE_ST"/>
    <property type="match status" value="1"/>
</dbReference>
<dbReference type="PROSITE" id="PS00107">
    <property type="entry name" value="PROTEIN_KINASE_ATP"/>
    <property type="match status" value="1"/>
</dbReference>
<dbReference type="PANTHER" id="PTHR24349">
    <property type="entry name" value="SERINE/THREONINE-PROTEIN KINASE"/>
    <property type="match status" value="1"/>
</dbReference>
<evidence type="ECO:0000259" key="9">
    <source>
        <dbReference type="PROSITE" id="PS50011"/>
    </source>
</evidence>
<dbReference type="Gene3D" id="3.30.200.20">
    <property type="entry name" value="Phosphorylase Kinase, domain 1"/>
    <property type="match status" value="1"/>
</dbReference>
<dbReference type="FunFam" id="1.10.510.10:FF:001294">
    <property type="entry name" value="CDPK-related kinase 3"/>
    <property type="match status" value="1"/>
</dbReference>
<evidence type="ECO:0000313" key="10">
    <source>
        <dbReference type="EMBL" id="KAG6522316.1"/>
    </source>
</evidence>
<organism evidence="10 11">
    <name type="scientific">Zingiber officinale</name>
    <name type="common">Ginger</name>
    <name type="synonym">Amomum zingiber</name>
    <dbReference type="NCBI Taxonomy" id="94328"/>
    <lineage>
        <taxon>Eukaryota</taxon>
        <taxon>Viridiplantae</taxon>
        <taxon>Streptophyta</taxon>
        <taxon>Embryophyta</taxon>
        <taxon>Tracheophyta</taxon>
        <taxon>Spermatophyta</taxon>
        <taxon>Magnoliopsida</taxon>
        <taxon>Liliopsida</taxon>
        <taxon>Zingiberales</taxon>
        <taxon>Zingiberaceae</taxon>
        <taxon>Zingiber</taxon>
    </lineage>
</organism>
<keyword evidence="6 7" id="KW-0067">ATP-binding</keyword>
<dbReference type="AlphaFoldDB" id="A0A8J5LJ97"/>
<keyword evidence="8" id="KW-0732">Signal</keyword>
<keyword evidence="2" id="KW-0808">Transferase</keyword>
<keyword evidence="5" id="KW-0418">Kinase</keyword>
<dbReference type="SMART" id="SM00220">
    <property type="entry name" value="S_TKc"/>
    <property type="match status" value="1"/>
</dbReference>
<feature type="binding site" evidence="7">
    <location>
        <position position="243"/>
    </location>
    <ligand>
        <name>ATP</name>
        <dbReference type="ChEBI" id="CHEBI:30616"/>
    </ligand>
</feature>
<dbReference type="InterPro" id="IPR011009">
    <property type="entry name" value="Kinase-like_dom_sf"/>
</dbReference>
<dbReference type="FunFam" id="3.30.200.20:FF:000101">
    <property type="entry name" value="CDPK-related kinase 1"/>
    <property type="match status" value="1"/>
</dbReference>
<evidence type="ECO:0000256" key="5">
    <source>
        <dbReference type="ARBA" id="ARBA00022777"/>
    </source>
</evidence>
<sequence>MGWRRRNMIVISCSPLLLMLLLQLVACSSCADHFRRYQSLRGAGFGSIHRDASFKFVEGQKVEDKTLDEEKRMFGSFPSHCSVFQVSMGACHGKQIQNPEFQEEESLQIPNARQATPVPGTPQQGKFPFCSPSPLPGSYKNSPANSSVTSSPLRFLKRPFPPPSPAKHIRALLARRYGSVKPNEASIPEGSEVEVGLDKNFGFLKQFFSKFELGEEVGRGHFGYTCSGKVKKGDMKGQEVAIKVIPKAKMTTAISVEDARREVRILSSLAGHKNLVRFYDAYEDEDNVYIVMELLSENATIAARLCNGGELLERILLSGGKYSEEDAKAVIVQILSVVSFCHLQGVVHRDLKPENFLFTSGDEKSTLKAIDFGLSDFVKPDERLNDIVGSAYYVAPEVLHRCYGTEADMWSVGVIAYILLCGSRPFWARTESGIFRAVLKAEPSFDDPPWPSLSSQAKDFVKKLLNKDYRKRMTAAQALCHPWLWNPEEAKIPLDIMIYKLIRAYICSSSLRKSALRALAKTLKVNQLYYLREQFALLGPNKSGYISLQNLKTALLNDSTEAMKDSKVLDFVNMVSSLQYRKLDFEEFAAAAISVHQMEALDTWEQHARQGYEFFEKDANRPIMIDELASELGLSPSVPIHVVLQDWIRHSDGKLSLLGFVKLLHGVSLRRQC</sequence>
<dbReference type="SUPFAM" id="SSF47473">
    <property type="entry name" value="EF-hand"/>
    <property type="match status" value="1"/>
</dbReference>
<evidence type="ECO:0000256" key="1">
    <source>
        <dbReference type="ARBA" id="ARBA00022527"/>
    </source>
</evidence>
<feature type="chain" id="PRO_5035284674" description="Protein kinase domain-containing protein" evidence="8">
    <location>
        <begin position="31"/>
        <end position="673"/>
    </location>
</feature>
<dbReference type="SUPFAM" id="SSF56112">
    <property type="entry name" value="Protein kinase-like (PK-like)"/>
    <property type="match status" value="1"/>
</dbReference>
<dbReference type="Gene3D" id="1.10.238.10">
    <property type="entry name" value="EF-hand"/>
    <property type="match status" value="1"/>
</dbReference>
<protein>
    <recommendedName>
        <fullName evidence="9">Protein kinase domain-containing protein</fullName>
    </recommendedName>
</protein>
<feature type="domain" description="Protein kinase" evidence="9">
    <location>
        <begin position="211"/>
        <end position="484"/>
    </location>
</feature>
<dbReference type="InterPro" id="IPR008271">
    <property type="entry name" value="Ser/Thr_kinase_AS"/>
</dbReference>